<accession>A0A5B2XHS3</accession>
<dbReference type="GO" id="GO:0016787">
    <property type="term" value="F:hydrolase activity"/>
    <property type="evidence" value="ECO:0007669"/>
    <property type="project" value="UniProtKB-KW"/>
</dbReference>
<reference evidence="1 2" key="2">
    <citation type="submission" date="2019-09" db="EMBL/GenBank/DDBJ databases">
        <authorList>
            <person name="Jin C."/>
        </authorList>
    </citation>
    <scope>NUCLEOTIDE SEQUENCE [LARGE SCALE GENOMIC DNA]</scope>
    <source>
        <strain evidence="1 2">AN110305</strain>
    </source>
</reference>
<gene>
    <name evidence="1" type="ORF">F0L68_10050</name>
</gene>
<dbReference type="Proteomes" id="UP000323454">
    <property type="component" value="Unassembled WGS sequence"/>
</dbReference>
<proteinExistence type="predicted"/>
<dbReference type="InterPro" id="IPR007709">
    <property type="entry name" value="N-FG_amidohydro"/>
</dbReference>
<sequence>MWSWHTAFDATPHGGRRFPLAVDHNERVRTEDTSGPRFRVTPGDAGSPVILHVPHGARAIPPSARERIVLDDDELSRELDHLTDAHTGLIAARAAHAARTAPWTFANLLSRLVIDPERFPDDREEMRSVGMGAVYLRTSHGAVLREDDPVHVEDLLARHYRPYAAAMTDLVRARLAEVGHVVIIDVHSYPSAALPYELHASDNRPAVCLGVDPFHTPERLRDAAFDAFARCGDLDVNTPFAGCYVPLEHYGTVREVSALMVEIRRDGYLVEPGGEPTAGIDTVVRALTALVDAIS</sequence>
<dbReference type="EMBL" id="VUOB01000017">
    <property type="protein sequence ID" value="KAA2263368.1"/>
    <property type="molecule type" value="Genomic_DNA"/>
</dbReference>
<name>A0A5B2XHS3_9PSEU</name>
<reference evidence="1 2" key="1">
    <citation type="submission" date="2019-09" db="EMBL/GenBank/DDBJ databases">
        <title>Goodfellowia gen. nov., a new genus of the Pseudonocardineae related to Actinoalloteichus, containing Goodfellowia coeruleoviolacea gen. nov., comb. nov. gen. nov., comb. nov.</title>
        <authorList>
            <person name="Labeda D."/>
        </authorList>
    </citation>
    <scope>NUCLEOTIDE SEQUENCE [LARGE SCALE GENOMIC DNA]</scope>
    <source>
        <strain evidence="1 2">AN110305</strain>
    </source>
</reference>
<keyword evidence="2" id="KW-1185">Reference proteome</keyword>
<comment type="caution">
    <text evidence="1">The sequence shown here is derived from an EMBL/GenBank/DDBJ whole genome shotgun (WGS) entry which is preliminary data.</text>
</comment>
<dbReference type="Pfam" id="PF05013">
    <property type="entry name" value="FGase"/>
    <property type="match status" value="1"/>
</dbReference>
<evidence type="ECO:0000313" key="2">
    <source>
        <dbReference type="Proteomes" id="UP000323454"/>
    </source>
</evidence>
<organism evidence="1 2">
    <name type="scientific">Solihabitans fulvus</name>
    <dbReference type="NCBI Taxonomy" id="1892852"/>
    <lineage>
        <taxon>Bacteria</taxon>
        <taxon>Bacillati</taxon>
        <taxon>Actinomycetota</taxon>
        <taxon>Actinomycetes</taxon>
        <taxon>Pseudonocardiales</taxon>
        <taxon>Pseudonocardiaceae</taxon>
        <taxon>Solihabitans</taxon>
    </lineage>
</organism>
<dbReference type="OrthoDB" id="9802050at2"/>
<protein>
    <submittedName>
        <fullName evidence="1">N-formylglutamate amidohydrolase</fullName>
    </submittedName>
</protein>
<evidence type="ECO:0000313" key="1">
    <source>
        <dbReference type="EMBL" id="KAA2263368.1"/>
    </source>
</evidence>
<keyword evidence="1" id="KW-0378">Hydrolase</keyword>
<dbReference type="Gene3D" id="3.40.630.40">
    <property type="entry name" value="Zn-dependent exopeptidases"/>
    <property type="match status" value="1"/>
</dbReference>
<dbReference type="SUPFAM" id="SSF53187">
    <property type="entry name" value="Zn-dependent exopeptidases"/>
    <property type="match status" value="1"/>
</dbReference>
<dbReference type="AlphaFoldDB" id="A0A5B2XHS3"/>